<dbReference type="Proteomes" id="UP001187682">
    <property type="component" value="Unassembled WGS sequence"/>
</dbReference>
<reference evidence="1" key="1">
    <citation type="submission" date="2018-03" db="EMBL/GenBank/DDBJ databases">
        <authorList>
            <person name="Guldener U."/>
        </authorList>
    </citation>
    <scope>NUCLEOTIDE SEQUENCE</scope>
</reference>
<keyword evidence="2" id="KW-1185">Reference proteome</keyword>
<gene>
    <name evidence="1" type="ORF">DNG_00516</name>
</gene>
<evidence type="ECO:0000313" key="1">
    <source>
        <dbReference type="EMBL" id="SPN96996.1"/>
    </source>
</evidence>
<organism evidence="1 2">
    <name type="scientific">Cephalotrichum gorgonifer</name>
    <dbReference type="NCBI Taxonomy" id="2041049"/>
    <lineage>
        <taxon>Eukaryota</taxon>
        <taxon>Fungi</taxon>
        <taxon>Dikarya</taxon>
        <taxon>Ascomycota</taxon>
        <taxon>Pezizomycotina</taxon>
        <taxon>Sordariomycetes</taxon>
        <taxon>Hypocreomycetidae</taxon>
        <taxon>Microascales</taxon>
        <taxon>Microascaceae</taxon>
        <taxon>Cephalotrichum</taxon>
    </lineage>
</organism>
<proteinExistence type="predicted"/>
<evidence type="ECO:0000313" key="2">
    <source>
        <dbReference type="Proteomes" id="UP001187682"/>
    </source>
</evidence>
<accession>A0AAE8SQW3</accession>
<sequence>MSPGSPDIPEAEDPQPELRGTCLVASTRVWPVRLATKALTTKEGSVSAKNYTTLRNPITIAWNSARQMGTRTSDDFGAAAAVKISVLAHETTYSTPASNQTGA</sequence>
<comment type="caution">
    <text evidence="1">The sequence shown here is derived from an EMBL/GenBank/DDBJ whole genome shotgun (WGS) entry which is preliminary data.</text>
</comment>
<name>A0AAE8SQW3_9PEZI</name>
<dbReference type="AlphaFoldDB" id="A0AAE8SQW3"/>
<protein>
    <submittedName>
        <fullName evidence="1">Uncharacterized protein</fullName>
    </submittedName>
</protein>
<dbReference type="EMBL" id="ONZQ02000001">
    <property type="protein sequence ID" value="SPN96996.1"/>
    <property type="molecule type" value="Genomic_DNA"/>
</dbReference>